<proteinExistence type="predicted"/>
<gene>
    <name evidence="2" type="ORF">A3D78_06460</name>
</gene>
<dbReference type="EMBL" id="MFJM01000051">
    <property type="protein sequence ID" value="OGG16895.1"/>
    <property type="molecule type" value="Genomic_DNA"/>
</dbReference>
<dbReference type="Proteomes" id="UP000176253">
    <property type="component" value="Unassembled WGS sequence"/>
</dbReference>
<reference evidence="2 3" key="1">
    <citation type="journal article" date="2016" name="Nat. Commun.">
        <title>Thousands of microbial genomes shed light on interconnected biogeochemical processes in an aquifer system.</title>
        <authorList>
            <person name="Anantharaman K."/>
            <person name="Brown C.T."/>
            <person name="Hug L.A."/>
            <person name="Sharon I."/>
            <person name="Castelle C.J."/>
            <person name="Probst A.J."/>
            <person name="Thomas B.C."/>
            <person name="Singh A."/>
            <person name="Wilkins M.J."/>
            <person name="Karaoz U."/>
            <person name="Brodie E.L."/>
            <person name="Williams K.H."/>
            <person name="Hubbard S.S."/>
            <person name="Banfield J.F."/>
        </authorList>
    </citation>
    <scope>NUCLEOTIDE SEQUENCE [LARGE SCALE GENOMIC DNA]</scope>
</reference>
<organism evidence="2 3">
    <name type="scientific">Candidatus Gottesmanbacteria bacterium RIFCSPHIGHO2_02_FULL_39_14</name>
    <dbReference type="NCBI Taxonomy" id="1798383"/>
    <lineage>
        <taxon>Bacteria</taxon>
        <taxon>Candidatus Gottesmaniibacteriota</taxon>
    </lineage>
</organism>
<feature type="transmembrane region" description="Helical" evidence="1">
    <location>
        <begin position="12"/>
        <end position="33"/>
    </location>
</feature>
<dbReference type="AlphaFoldDB" id="A0A1F5ZX21"/>
<evidence type="ECO:0000256" key="1">
    <source>
        <dbReference type="SAM" id="Phobius"/>
    </source>
</evidence>
<comment type="caution">
    <text evidence="2">The sequence shown here is derived from an EMBL/GenBank/DDBJ whole genome shotgun (WGS) entry which is preliminary data.</text>
</comment>
<keyword evidence="1" id="KW-1133">Transmembrane helix</keyword>
<dbReference type="STRING" id="1798383.A3D78_06460"/>
<keyword evidence="1" id="KW-0472">Membrane</keyword>
<evidence type="ECO:0000313" key="2">
    <source>
        <dbReference type="EMBL" id="OGG16895.1"/>
    </source>
</evidence>
<name>A0A1F5ZX21_9BACT</name>
<evidence type="ECO:0000313" key="3">
    <source>
        <dbReference type="Proteomes" id="UP000176253"/>
    </source>
</evidence>
<sequence>MVASILYSLVKNLVRVLALVGDSTITKLLISLIKNYFTLLVKKNVQMFLLRLYSLEEFIILLFSLIKF</sequence>
<feature type="transmembrane region" description="Helical" evidence="1">
    <location>
        <begin position="45"/>
        <end position="66"/>
    </location>
</feature>
<keyword evidence="1" id="KW-0812">Transmembrane</keyword>
<protein>
    <submittedName>
        <fullName evidence="2">Uncharacterized protein</fullName>
    </submittedName>
</protein>
<accession>A0A1F5ZX21</accession>